<accession>A0A0A2LLT3</accession>
<dbReference type="InterPro" id="IPR001958">
    <property type="entry name" value="Tet-R_TetA/multi-R_MdtG-like"/>
</dbReference>
<comment type="caution">
    <text evidence="8">The sequence shown here is derived from an EMBL/GenBank/DDBJ whole genome shotgun (WGS) entry which is preliminary data.</text>
</comment>
<dbReference type="STRING" id="1406840.Q763_09045"/>
<evidence type="ECO:0000256" key="2">
    <source>
        <dbReference type="ARBA" id="ARBA00022475"/>
    </source>
</evidence>
<evidence type="ECO:0000256" key="1">
    <source>
        <dbReference type="ARBA" id="ARBA00004651"/>
    </source>
</evidence>
<sequence length="389" mass="41038">MKKSLFALLLGGLTIGITEFVIMGLLPDIAADLKVSIPKAGYLISAYALGVVIGAPILVIAGRNLPPKKMLLILALMLAVFNALSIFAPNYNILLASRLLSGLPHGAFFGVGAVVASKLADKGKEAQSIAIMFSGLTIANVVGVPLGTYIGQHFSWRYTFVIIAAIGLITFLALLLWMPHMEANRDNRIKHQLKFFGKLNSWLIILLTAIGFGGLFSWISYIAPLLTNISGFAAENIPYIMILTGLGMVAGNFLGGRLADRFSPAPTAFALLLAMTGVLLTVYFGSANQYLSLTLVFLTGCISFALIAPIQILMIKTAKDAEMIASATLQAGFNIGNALGAFLGGLPLAAGFSYASPNLVGAAMATAGIIIILILMSRTKNEVPVQATC</sequence>
<dbReference type="SUPFAM" id="SSF103473">
    <property type="entry name" value="MFS general substrate transporter"/>
    <property type="match status" value="1"/>
</dbReference>
<dbReference type="PANTHER" id="PTHR43124">
    <property type="entry name" value="PURINE EFFLUX PUMP PBUE"/>
    <property type="match status" value="1"/>
</dbReference>
<evidence type="ECO:0000256" key="6">
    <source>
        <dbReference type="SAM" id="Phobius"/>
    </source>
</evidence>
<feature type="transmembrane region" description="Helical" evidence="6">
    <location>
        <begin position="40"/>
        <end position="59"/>
    </location>
</feature>
<evidence type="ECO:0000256" key="5">
    <source>
        <dbReference type="ARBA" id="ARBA00023136"/>
    </source>
</evidence>
<feature type="transmembrane region" description="Helical" evidence="6">
    <location>
        <begin position="129"/>
        <end position="150"/>
    </location>
</feature>
<keyword evidence="4 6" id="KW-1133">Transmembrane helix</keyword>
<dbReference type="PANTHER" id="PTHR43124:SF6">
    <property type="entry name" value="TRANSPORTER ARAJ-RELATED"/>
    <property type="match status" value="1"/>
</dbReference>
<feature type="transmembrane region" description="Helical" evidence="6">
    <location>
        <begin position="71"/>
        <end position="89"/>
    </location>
</feature>
<name>A0A0A2LLT3_9FLAO</name>
<evidence type="ECO:0000313" key="8">
    <source>
        <dbReference type="EMBL" id="KGO81217.1"/>
    </source>
</evidence>
<dbReference type="eggNOG" id="COG2814">
    <property type="taxonomic scope" value="Bacteria"/>
</dbReference>
<dbReference type="InterPro" id="IPR036259">
    <property type="entry name" value="MFS_trans_sf"/>
</dbReference>
<feature type="transmembrane region" description="Helical" evidence="6">
    <location>
        <begin position="267"/>
        <end position="284"/>
    </location>
</feature>
<dbReference type="AlphaFoldDB" id="A0A0A2LLT3"/>
<feature type="transmembrane region" description="Helical" evidence="6">
    <location>
        <begin position="156"/>
        <end position="178"/>
    </location>
</feature>
<proteinExistence type="predicted"/>
<dbReference type="InterPro" id="IPR050189">
    <property type="entry name" value="MFS_Efflux_Transporters"/>
</dbReference>
<feature type="domain" description="Major facilitator superfamily (MFS) profile" evidence="7">
    <location>
        <begin position="4"/>
        <end position="380"/>
    </location>
</feature>
<feature type="transmembrane region" description="Helical" evidence="6">
    <location>
        <begin position="290"/>
        <end position="310"/>
    </location>
</feature>
<dbReference type="InterPro" id="IPR011701">
    <property type="entry name" value="MFS"/>
</dbReference>
<feature type="transmembrane region" description="Helical" evidence="6">
    <location>
        <begin position="358"/>
        <end position="376"/>
    </location>
</feature>
<dbReference type="GO" id="GO:0005886">
    <property type="term" value="C:plasma membrane"/>
    <property type="evidence" value="ECO:0007669"/>
    <property type="project" value="UniProtKB-SubCell"/>
</dbReference>
<dbReference type="CDD" id="cd17324">
    <property type="entry name" value="MFS_NepI_like"/>
    <property type="match status" value="1"/>
</dbReference>
<gene>
    <name evidence="8" type="ORF">Q763_09045</name>
</gene>
<dbReference type="Pfam" id="PF07690">
    <property type="entry name" value="MFS_1"/>
    <property type="match status" value="1"/>
</dbReference>
<feature type="transmembrane region" description="Helical" evidence="6">
    <location>
        <begin position="331"/>
        <end position="352"/>
    </location>
</feature>
<evidence type="ECO:0000313" key="9">
    <source>
        <dbReference type="Proteomes" id="UP000030129"/>
    </source>
</evidence>
<comment type="subcellular location">
    <subcellularLocation>
        <location evidence="1">Cell membrane</location>
        <topology evidence="1">Multi-pass membrane protein</topology>
    </subcellularLocation>
</comment>
<reference evidence="8 9" key="1">
    <citation type="submission" date="2013-09" db="EMBL/GenBank/DDBJ databases">
        <authorList>
            <person name="Zeng Z."/>
            <person name="Chen C."/>
        </authorList>
    </citation>
    <scope>NUCLEOTIDE SEQUENCE [LARGE SCALE GENOMIC DNA]</scope>
    <source>
        <strain evidence="8 9">F44-8</strain>
    </source>
</reference>
<dbReference type="Proteomes" id="UP000030129">
    <property type="component" value="Unassembled WGS sequence"/>
</dbReference>
<dbReference type="PROSITE" id="PS50850">
    <property type="entry name" value="MFS"/>
    <property type="match status" value="1"/>
</dbReference>
<keyword evidence="3 6" id="KW-0812">Transmembrane</keyword>
<protein>
    <submittedName>
        <fullName evidence="8">Membrane protein</fullName>
    </submittedName>
</protein>
<feature type="transmembrane region" description="Helical" evidence="6">
    <location>
        <begin position="95"/>
        <end position="117"/>
    </location>
</feature>
<keyword evidence="2" id="KW-1003">Cell membrane</keyword>
<evidence type="ECO:0000256" key="4">
    <source>
        <dbReference type="ARBA" id="ARBA00022989"/>
    </source>
</evidence>
<keyword evidence="9" id="KW-1185">Reference proteome</keyword>
<dbReference type="EMBL" id="JRLV01000008">
    <property type="protein sequence ID" value="KGO81217.1"/>
    <property type="molecule type" value="Genomic_DNA"/>
</dbReference>
<dbReference type="Gene3D" id="1.20.1250.20">
    <property type="entry name" value="MFS general substrate transporter like domains"/>
    <property type="match status" value="2"/>
</dbReference>
<organism evidence="8 9">
    <name type="scientific">Flavobacterium beibuense F44-8</name>
    <dbReference type="NCBI Taxonomy" id="1406840"/>
    <lineage>
        <taxon>Bacteria</taxon>
        <taxon>Pseudomonadati</taxon>
        <taxon>Bacteroidota</taxon>
        <taxon>Flavobacteriia</taxon>
        <taxon>Flavobacteriales</taxon>
        <taxon>Flavobacteriaceae</taxon>
        <taxon>Flavobacterium</taxon>
    </lineage>
</organism>
<evidence type="ECO:0000259" key="7">
    <source>
        <dbReference type="PROSITE" id="PS50850"/>
    </source>
</evidence>
<evidence type="ECO:0000256" key="3">
    <source>
        <dbReference type="ARBA" id="ARBA00022692"/>
    </source>
</evidence>
<dbReference type="GO" id="GO:0022857">
    <property type="term" value="F:transmembrane transporter activity"/>
    <property type="evidence" value="ECO:0007669"/>
    <property type="project" value="InterPro"/>
</dbReference>
<keyword evidence="5 6" id="KW-0472">Membrane</keyword>
<dbReference type="PRINTS" id="PR01035">
    <property type="entry name" value="TCRTETA"/>
</dbReference>
<dbReference type="RefSeq" id="WP_035133334.1">
    <property type="nucleotide sequence ID" value="NZ_JRLV01000008.1"/>
</dbReference>
<feature type="transmembrane region" description="Helical" evidence="6">
    <location>
        <begin position="199"/>
        <end position="224"/>
    </location>
</feature>
<dbReference type="InterPro" id="IPR020846">
    <property type="entry name" value="MFS_dom"/>
</dbReference>
<feature type="transmembrane region" description="Helical" evidence="6">
    <location>
        <begin position="236"/>
        <end position="255"/>
    </location>
</feature>